<feature type="domain" description="OmpA-like" evidence="11">
    <location>
        <begin position="57"/>
        <end position="171"/>
    </location>
</feature>
<dbReference type="InterPro" id="IPR039001">
    <property type="entry name" value="Pal"/>
</dbReference>
<dbReference type="InterPro" id="IPR006665">
    <property type="entry name" value="OmpA-like"/>
</dbReference>
<dbReference type="GO" id="GO:0051301">
    <property type="term" value="P:cell division"/>
    <property type="evidence" value="ECO:0007669"/>
    <property type="project" value="UniProtKB-KW"/>
</dbReference>
<evidence type="ECO:0000256" key="8">
    <source>
        <dbReference type="HAMAP-Rule" id="MF_02204"/>
    </source>
</evidence>
<evidence type="ECO:0000256" key="4">
    <source>
        <dbReference type="ARBA" id="ARBA00023139"/>
    </source>
</evidence>
<evidence type="ECO:0000256" key="5">
    <source>
        <dbReference type="ARBA" id="ARBA00023237"/>
    </source>
</evidence>
<dbReference type="InterPro" id="IPR014169">
    <property type="entry name" value="Pal_lipo_C"/>
</dbReference>
<keyword evidence="6 8" id="KW-0449">Lipoprotein</keyword>
<evidence type="ECO:0000256" key="6">
    <source>
        <dbReference type="ARBA" id="ARBA00023288"/>
    </source>
</evidence>
<gene>
    <name evidence="8" type="primary">pal</name>
    <name evidence="12" type="ORF">A3K90_03380</name>
</gene>
<dbReference type="Pfam" id="PF00691">
    <property type="entry name" value="OmpA"/>
    <property type="match status" value="1"/>
</dbReference>
<dbReference type="RefSeq" id="WP_303682029.1">
    <property type="nucleotide sequence ID" value="NZ_LVWG01000033.1"/>
</dbReference>
<sequence>MKKSVYGFLALALMFTAGCSSKNAVAPSGADEASAPAPAEAPAPVSSVASGPSGYGFDEYQTGPLGDVFYEFDSSELAADAQAQLQQNATWMGSNAAASTMIEGHCDERGTSEYNLALGERRAATAKEYIVRLGIPSSRIETVSYGEEKPFATGHDEAAWSKNRRAHFILK</sequence>
<dbReference type="CDD" id="cd07185">
    <property type="entry name" value="OmpA_C-like"/>
    <property type="match status" value="1"/>
</dbReference>
<dbReference type="InterPro" id="IPR006664">
    <property type="entry name" value="OMP_bac"/>
</dbReference>
<dbReference type="PANTHER" id="PTHR30329:SF21">
    <property type="entry name" value="LIPOPROTEIN YIAD-RELATED"/>
    <property type="match status" value="1"/>
</dbReference>
<feature type="region of interest" description="Disordered" evidence="9">
    <location>
        <begin position="26"/>
        <end position="50"/>
    </location>
</feature>
<keyword evidence="4 8" id="KW-0564">Palmitate</keyword>
<dbReference type="Gene3D" id="3.30.1330.60">
    <property type="entry name" value="OmpA-like domain"/>
    <property type="match status" value="1"/>
</dbReference>
<keyword evidence="5 8" id="KW-0998">Cell outer membrane</keyword>
<comment type="caution">
    <text evidence="12">The sequence shown here is derived from an EMBL/GenBank/DDBJ whole genome shotgun (WGS) entry which is preliminary data.</text>
</comment>
<keyword evidence="2 8" id="KW-0732">Signal</keyword>
<name>A0A165LCD8_PELLU</name>
<evidence type="ECO:0000256" key="7">
    <source>
        <dbReference type="ARBA" id="ARBA00023306"/>
    </source>
</evidence>
<evidence type="ECO:0000313" key="12">
    <source>
        <dbReference type="EMBL" id="KZK73849.1"/>
    </source>
</evidence>
<evidence type="ECO:0000256" key="2">
    <source>
        <dbReference type="ARBA" id="ARBA00022729"/>
    </source>
</evidence>
<dbReference type="SUPFAM" id="SSF103088">
    <property type="entry name" value="OmpA-like"/>
    <property type="match status" value="1"/>
</dbReference>
<keyword evidence="3 8" id="KW-0472">Membrane</keyword>
<accession>A0A165LCD8</accession>
<dbReference type="AlphaFoldDB" id="A0A165LCD8"/>
<evidence type="ECO:0000256" key="1">
    <source>
        <dbReference type="ARBA" id="ARBA00022618"/>
    </source>
</evidence>
<comment type="similarity">
    <text evidence="8">Belongs to the Pal lipoprotein family.</text>
</comment>
<dbReference type="InterPro" id="IPR050330">
    <property type="entry name" value="Bact_OuterMem_StrucFunc"/>
</dbReference>
<dbReference type="HAMAP" id="MF_02204">
    <property type="entry name" value="Pal"/>
    <property type="match status" value="1"/>
</dbReference>
<dbReference type="InterPro" id="IPR036737">
    <property type="entry name" value="OmpA-like_sf"/>
</dbReference>
<dbReference type="EMBL" id="LVWG01000033">
    <property type="protein sequence ID" value="KZK73849.1"/>
    <property type="molecule type" value="Genomic_DNA"/>
</dbReference>
<dbReference type="Proteomes" id="UP000076481">
    <property type="component" value="Unassembled WGS sequence"/>
</dbReference>
<comment type="subcellular location">
    <subcellularLocation>
        <location evidence="8">Cell outer membrane</location>
        <topology evidence="8">Lipid-anchor</topology>
    </subcellularLocation>
</comment>
<evidence type="ECO:0000256" key="3">
    <source>
        <dbReference type="ARBA" id="ARBA00023136"/>
    </source>
</evidence>
<evidence type="ECO:0000259" key="11">
    <source>
        <dbReference type="PROSITE" id="PS51123"/>
    </source>
</evidence>
<feature type="signal peptide" evidence="10">
    <location>
        <begin position="1"/>
        <end position="26"/>
    </location>
</feature>
<evidence type="ECO:0000256" key="9">
    <source>
        <dbReference type="SAM" id="MobiDB-lite"/>
    </source>
</evidence>
<dbReference type="PROSITE" id="PS51257">
    <property type="entry name" value="PROKAR_LIPOPROTEIN"/>
    <property type="match status" value="1"/>
</dbReference>
<proteinExistence type="inferred from homology"/>
<dbReference type="NCBIfam" id="TIGR02802">
    <property type="entry name" value="Pal_lipo"/>
    <property type="match status" value="1"/>
</dbReference>
<dbReference type="PRINTS" id="PR01021">
    <property type="entry name" value="OMPADOMAIN"/>
</dbReference>
<dbReference type="PANTHER" id="PTHR30329">
    <property type="entry name" value="STATOR ELEMENT OF FLAGELLAR MOTOR COMPLEX"/>
    <property type="match status" value="1"/>
</dbReference>
<feature type="chain" id="PRO_5007861553" description="Peptidoglycan-associated lipoprotein" evidence="10">
    <location>
        <begin position="27"/>
        <end position="171"/>
    </location>
</feature>
<protein>
    <recommendedName>
        <fullName evidence="8">Peptidoglycan-associated lipoprotein</fullName>
        <shortName evidence="8">PAL</shortName>
    </recommendedName>
</protein>
<evidence type="ECO:0000313" key="13">
    <source>
        <dbReference type="Proteomes" id="UP000076481"/>
    </source>
</evidence>
<evidence type="ECO:0000256" key="10">
    <source>
        <dbReference type="SAM" id="SignalP"/>
    </source>
</evidence>
<reference evidence="12 13" key="1">
    <citation type="submission" date="2016-03" db="EMBL/GenBank/DDBJ databases">
        <title>Speciation and ecological success in dimly lit waters: horizontal gene transfer in a green sulfur bacteria bloom unveiled by metagenomic assembly.</title>
        <authorList>
            <person name="Llorens-Mares T."/>
            <person name="Liu Z."/>
            <person name="Allen L.Z."/>
            <person name="Rusch D.B."/>
            <person name="Craig M.T."/>
            <person name="Dupont C.L."/>
            <person name="Bryant D.A."/>
            <person name="Casamayor E.O."/>
        </authorList>
    </citation>
    <scope>NUCLEOTIDE SEQUENCE [LARGE SCALE GENOMIC DNA]</scope>
    <source>
        <strain evidence="12">CIII</strain>
    </source>
</reference>
<organism evidence="12 13">
    <name type="scientific">Pelodictyon luteolum</name>
    <dbReference type="NCBI Taxonomy" id="1100"/>
    <lineage>
        <taxon>Bacteria</taxon>
        <taxon>Pseudomonadati</taxon>
        <taxon>Chlorobiota</taxon>
        <taxon>Chlorobiia</taxon>
        <taxon>Chlorobiales</taxon>
        <taxon>Chlorobiaceae</taxon>
        <taxon>Chlorobium/Pelodictyon group</taxon>
        <taxon>Pelodictyon</taxon>
    </lineage>
</organism>
<dbReference type="GO" id="GO:0009279">
    <property type="term" value="C:cell outer membrane"/>
    <property type="evidence" value="ECO:0007669"/>
    <property type="project" value="UniProtKB-SubCell"/>
</dbReference>
<keyword evidence="7" id="KW-0131">Cell cycle</keyword>
<dbReference type="PROSITE" id="PS51123">
    <property type="entry name" value="OMPA_2"/>
    <property type="match status" value="1"/>
</dbReference>
<keyword evidence="1" id="KW-0132">Cell division</keyword>